<proteinExistence type="inferred from homology"/>
<name>A0ABT9FMX5_9BACL</name>
<feature type="domain" description="Flagellar basal body rod protein N-terminal" evidence="3">
    <location>
        <begin position="5"/>
        <end position="35"/>
    </location>
</feature>
<comment type="subcellular location">
    <subcellularLocation>
        <location evidence="2">Bacterial flagellum basal body</location>
    </subcellularLocation>
</comment>
<feature type="domain" description="Flagellar basal-body/hook protein C-terminal" evidence="4">
    <location>
        <begin position="247"/>
        <end position="291"/>
    </location>
</feature>
<dbReference type="InterPro" id="IPR001444">
    <property type="entry name" value="Flag_bb_rod_N"/>
</dbReference>
<dbReference type="InterPro" id="IPR037925">
    <property type="entry name" value="FlgE/F/G-like"/>
</dbReference>
<dbReference type="EMBL" id="JAPCKK010000011">
    <property type="protein sequence ID" value="MDP4096081.1"/>
    <property type="molecule type" value="Genomic_DNA"/>
</dbReference>
<keyword evidence="7" id="KW-1185">Reference proteome</keyword>
<dbReference type="Pfam" id="PF22692">
    <property type="entry name" value="LlgE_F_G_D1"/>
    <property type="match status" value="1"/>
</dbReference>
<feature type="domain" description="Flagellar hook protein FlgE/F/G-like D1" evidence="5">
    <location>
        <begin position="131"/>
        <end position="192"/>
    </location>
</feature>
<keyword evidence="6" id="KW-0969">Cilium</keyword>
<reference evidence="6 7" key="1">
    <citation type="submission" date="2022-10" db="EMBL/GenBank/DDBJ databases">
        <title>Paenibacillus description and whole genome data of maize root bacterial community.</title>
        <authorList>
            <person name="Marton D."/>
            <person name="Farkas M."/>
            <person name="Cserhati M."/>
        </authorList>
    </citation>
    <scope>NUCLEOTIDE SEQUENCE [LARGE SCALE GENOMIC DNA]</scope>
    <source>
        <strain evidence="6 7">P96</strain>
    </source>
</reference>
<dbReference type="PANTHER" id="PTHR30435:SF19">
    <property type="entry name" value="FLAGELLAR BASAL-BODY ROD PROTEIN FLGG"/>
    <property type="match status" value="1"/>
</dbReference>
<dbReference type="PANTHER" id="PTHR30435">
    <property type="entry name" value="FLAGELLAR PROTEIN"/>
    <property type="match status" value="1"/>
</dbReference>
<comment type="caution">
    <text evidence="6">The sequence shown here is derived from an EMBL/GenBank/DDBJ whole genome shotgun (WGS) entry which is preliminary data.</text>
</comment>
<organism evidence="6 7">
    <name type="scientific">Paenibacillus zeirhizosphaerae</name>
    <dbReference type="NCBI Taxonomy" id="2987519"/>
    <lineage>
        <taxon>Bacteria</taxon>
        <taxon>Bacillati</taxon>
        <taxon>Bacillota</taxon>
        <taxon>Bacilli</taxon>
        <taxon>Bacillales</taxon>
        <taxon>Paenibacillaceae</taxon>
        <taxon>Paenibacillus</taxon>
    </lineage>
</organism>
<keyword evidence="2" id="KW-0975">Bacterial flagellum</keyword>
<evidence type="ECO:0000313" key="6">
    <source>
        <dbReference type="EMBL" id="MDP4096081.1"/>
    </source>
</evidence>
<dbReference type="InterPro" id="IPR010930">
    <property type="entry name" value="Flg_bb/hook_C_dom"/>
</dbReference>
<dbReference type="RefSeq" id="WP_305753713.1">
    <property type="nucleotide sequence ID" value="NZ_JAPCKK010000011.1"/>
</dbReference>
<sequence length="296" mass="32590">MLRGLYTAAAGLITQQRRHDTVTQNIANINTPGYKQETAVQRAFPEVLLAMTGGYSDNPNRTVGRLNMGVFAEESLSPYVRGLVTPSGETTDFAVESNIIVNDPATGQPMNFDSSGKYVDENGQVTYRPEAFFMVRDEEGNVRYTRDGHFRLDELGTLRTSSGAEVLDENGDPITLTGSVKDLKVNGRGQIQGQFREGDQQTEITLGISIIDQPYQLIREGNGSFRLDTQSGATARLLQEDDVVEIKQGYLEGSNVDATQSMVDLMAAQRAYESNQRVIQFYDASLDKAVNQVGRV</sequence>
<dbReference type="Proteomes" id="UP001241848">
    <property type="component" value="Unassembled WGS sequence"/>
</dbReference>
<evidence type="ECO:0000313" key="7">
    <source>
        <dbReference type="Proteomes" id="UP001241848"/>
    </source>
</evidence>
<accession>A0ABT9FMX5</accession>
<evidence type="ECO:0000259" key="5">
    <source>
        <dbReference type="Pfam" id="PF22692"/>
    </source>
</evidence>
<evidence type="ECO:0000256" key="2">
    <source>
        <dbReference type="RuleBase" id="RU362116"/>
    </source>
</evidence>
<dbReference type="Pfam" id="PF06429">
    <property type="entry name" value="Flg_bbr_C"/>
    <property type="match status" value="1"/>
</dbReference>
<dbReference type="Pfam" id="PF00460">
    <property type="entry name" value="Flg_bb_rod"/>
    <property type="match status" value="1"/>
</dbReference>
<protein>
    <submittedName>
        <fullName evidence="6">Flagellar hook-basal body protein</fullName>
    </submittedName>
</protein>
<evidence type="ECO:0000259" key="3">
    <source>
        <dbReference type="Pfam" id="PF00460"/>
    </source>
</evidence>
<dbReference type="NCBIfam" id="TIGR03506">
    <property type="entry name" value="FlgEFG_subfam"/>
    <property type="match status" value="1"/>
</dbReference>
<gene>
    <name evidence="6" type="ORF">OIN60_04775</name>
</gene>
<keyword evidence="6" id="KW-0282">Flagellum</keyword>
<evidence type="ECO:0000259" key="4">
    <source>
        <dbReference type="Pfam" id="PF06429"/>
    </source>
</evidence>
<dbReference type="InterPro" id="IPR053967">
    <property type="entry name" value="LlgE_F_G-like_D1"/>
</dbReference>
<keyword evidence="6" id="KW-0966">Cell projection</keyword>
<dbReference type="SUPFAM" id="SSF117143">
    <property type="entry name" value="Flagellar hook protein flgE"/>
    <property type="match status" value="1"/>
</dbReference>
<dbReference type="InterPro" id="IPR020013">
    <property type="entry name" value="Flagellar_FlgE/F/G"/>
</dbReference>
<comment type="similarity">
    <text evidence="1 2">Belongs to the flagella basal body rod proteins family.</text>
</comment>
<evidence type="ECO:0000256" key="1">
    <source>
        <dbReference type="ARBA" id="ARBA00009677"/>
    </source>
</evidence>